<dbReference type="Gene3D" id="3.30.65.10">
    <property type="entry name" value="Bacterial Topoisomerase I, domain 1"/>
    <property type="match status" value="1"/>
</dbReference>
<gene>
    <name evidence="2" type="ORF">EDC91_15714</name>
</gene>
<evidence type="ECO:0000313" key="3">
    <source>
        <dbReference type="Proteomes" id="UP000294832"/>
    </source>
</evidence>
<proteinExistence type="predicted"/>
<keyword evidence="1" id="KW-0472">Membrane</keyword>
<feature type="transmembrane region" description="Helical" evidence="1">
    <location>
        <begin position="12"/>
        <end position="31"/>
    </location>
</feature>
<accession>A0A4R2F0I7</accession>
<keyword evidence="1" id="KW-1133">Transmembrane helix</keyword>
<keyword evidence="3" id="KW-1185">Reference proteome</keyword>
<organism evidence="2 3">
    <name type="scientific">Shewanella fodinae</name>
    <dbReference type="NCBI Taxonomy" id="552357"/>
    <lineage>
        <taxon>Bacteria</taxon>
        <taxon>Pseudomonadati</taxon>
        <taxon>Pseudomonadota</taxon>
        <taxon>Gammaproteobacteria</taxon>
        <taxon>Alteromonadales</taxon>
        <taxon>Shewanellaceae</taxon>
        <taxon>Shewanella</taxon>
    </lineage>
</organism>
<sequence length="129" mass="14765">MDSRIKRRMLIIPLVYAVVGAIIGFLMIYFIEHQLINMFHAVSKVEIEVKANFPYFVYLILAFSFAIPGLKAFILNLIAVRQWRSGLSPSCPVCGFPMIQRIARRGPYIGQCFWGCYQYPKCCGKIHIG</sequence>
<comment type="caution">
    <text evidence="2">The sequence shown here is derived from an EMBL/GenBank/DDBJ whole genome shotgun (WGS) entry which is preliminary data.</text>
</comment>
<evidence type="ECO:0000313" key="2">
    <source>
        <dbReference type="EMBL" id="TCN76320.1"/>
    </source>
</evidence>
<dbReference type="EMBL" id="SLWF01000057">
    <property type="protein sequence ID" value="TCN76320.1"/>
    <property type="molecule type" value="Genomic_DNA"/>
</dbReference>
<protein>
    <submittedName>
        <fullName evidence="2">Uncharacterized protein</fullName>
    </submittedName>
</protein>
<keyword evidence="1" id="KW-0812">Transmembrane</keyword>
<dbReference type="AlphaFoldDB" id="A0A4R2F0I7"/>
<feature type="transmembrane region" description="Helical" evidence="1">
    <location>
        <begin position="55"/>
        <end position="78"/>
    </location>
</feature>
<dbReference type="OrthoDB" id="5782056at2"/>
<name>A0A4R2F0I7_9GAMM</name>
<reference evidence="2 3" key="1">
    <citation type="submission" date="2019-03" db="EMBL/GenBank/DDBJ databases">
        <title>Freshwater and sediment microbial communities from various areas in North America, analyzing microbe dynamics in response to fracking.</title>
        <authorList>
            <person name="Lamendella R."/>
        </authorList>
    </citation>
    <scope>NUCLEOTIDE SEQUENCE [LARGE SCALE GENOMIC DNA]</scope>
    <source>
        <strain evidence="2 3">74A</strain>
    </source>
</reference>
<evidence type="ECO:0000256" key="1">
    <source>
        <dbReference type="SAM" id="Phobius"/>
    </source>
</evidence>
<dbReference type="RefSeq" id="WP_133040685.1">
    <property type="nucleotide sequence ID" value="NZ_SLWF01000057.1"/>
</dbReference>
<dbReference type="Proteomes" id="UP000294832">
    <property type="component" value="Unassembled WGS sequence"/>
</dbReference>